<dbReference type="InterPro" id="IPR045325">
    <property type="entry name" value="TMEM70/TMEM186/TMEM223"/>
</dbReference>
<reference evidence="2 3" key="1">
    <citation type="journal article" date="2023" name="BMC Biol.">
        <title>The compact genome of the sponge Oopsacas minuta (Hexactinellida) is lacking key metazoan core genes.</title>
        <authorList>
            <person name="Santini S."/>
            <person name="Schenkelaars Q."/>
            <person name="Jourda C."/>
            <person name="Duchesne M."/>
            <person name="Belahbib H."/>
            <person name="Rocher C."/>
            <person name="Selva M."/>
            <person name="Riesgo A."/>
            <person name="Vervoort M."/>
            <person name="Leys S.P."/>
            <person name="Kodjabachian L."/>
            <person name="Le Bivic A."/>
            <person name="Borchiellini C."/>
            <person name="Claverie J.M."/>
            <person name="Renard E."/>
        </authorList>
    </citation>
    <scope>NUCLEOTIDE SEQUENCE [LARGE SCALE GENOMIC DNA]</scope>
    <source>
        <strain evidence="2">SPO-2</strain>
    </source>
</reference>
<keyword evidence="1" id="KW-0812">Transmembrane</keyword>
<accession>A0AAV7KFH8</accession>
<dbReference type="AlphaFoldDB" id="A0AAV7KFH8"/>
<sequence>MHLFSKLIKHTNILSKPLYGLKTQKSLYSTTERLLYQTTSRFPARLIMLASLSQLVFWSYLSYIIMKDLKKGRRAIIGLRFVRPKPGPVEDEPPKAALKLRIFLSILSLSIGLIVFDLALLYATRQIQRLSLLENDSIVRIVTRNFLGNVREIKRPINCVKSQLALQHFPANKPYLPIKITDFWTLFSVDMKGHFPSRRQFDVFLHQPY</sequence>
<dbReference type="Proteomes" id="UP001165289">
    <property type="component" value="Unassembled WGS sequence"/>
</dbReference>
<gene>
    <name evidence="2" type="ORF">LOD99_14384</name>
</gene>
<keyword evidence="1" id="KW-0472">Membrane</keyword>
<dbReference type="EMBL" id="JAKMXF010000044">
    <property type="protein sequence ID" value="KAI6660043.1"/>
    <property type="molecule type" value="Genomic_DNA"/>
</dbReference>
<dbReference type="GO" id="GO:0005739">
    <property type="term" value="C:mitochondrion"/>
    <property type="evidence" value="ECO:0007669"/>
    <property type="project" value="TreeGrafter"/>
</dbReference>
<feature type="transmembrane region" description="Helical" evidence="1">
    <location>
        <begin position="102"/>
        <end position="123"/>
    </location>
</feature>
<keyword evidence="1" id="KW-1133">Transmembrane helix</keyword>
<name>A0AAV7KFH8_9METZ</name>
<organism evidence="2 3">
    <name type="scientific">Oopsacas minuta</name>
    <dbReference type="NCBI Taxonomy" id="111878"/>
    <lineage>
        <taxon>Eukaryota</taxon>
        <taxon>Metazoa</taxon>
        <taxon>Porifera</taxon>
        <taxon>Hexactinellida</taxon>
        <taxon>Hexasterophora</taxon>
        <taxon>Lyssacinosida</taxon>
        <taxon>Leucopsacidae</taxon>
        <taxon>Oopsacas</taxon>
    </lineage>
</organism>
<dbReference type="InterPro" id="IPR026100">
    <property type="entry name" value="Tmem223"/>
</dbReference>
<evidence type="ECO:0000313" key="2">
    <source>
        <dbReference type="EMBL" id="KAI6660043.1"/>
    </source>
</evidence>
<evidence type="ECO:0000313" key="3">
    <source>
        <dbReference type="Proteomes" id="UP001165289"/>
    </source>
</evidence>
<comment type="caution">
    <text evidence="2">The sequence shown here is derived from an EMBL/GenBank/DDBJ whole genome shotgun (WGS) entry which is preliminary data.</text>
</comment>
<dbReference type="PANTHER" id="PTHR14549:SF2">
    <property type="entry name" value="TRANSMEMBRANE PROTEIN 223"/>
    <property type="match status" value="1"/>
</dbReference>
<proteinExistence type="predicted"/>
<dbReference type="Pfam" id="PF06979">
    <property type="entry name" value="TMEM70"/>
    <property type="match status" value="1"/>
</dbReference>
<keyword evidence="3" id="KW-1185">Reference proteome</keyword>
<feature type="transmembrane region" description="Helical" evidence="1">
    <location>
        <begin position="46"/>
        <end position="66"/>
    </location>
</feature>
<evidence type="ECO:0000256" key="1">
    <source>
        <dbReference type="SAM" id="Phobius"/>
    </source>
</evidence>
<dbReference type="PANTHER" id="PTHR14549">
    <property type="entry name" value="TRANSMEMBRANE PROTEIN 223"/>
    <property type="match status" value="1"/>
</dbReference>
<protein>
    <submittedName>
        <fullName evidence="2">Uncharacterized protein</fullName>
    </submittedName>
</protein>